<keyword evidence="1" id="KW-1133">Transmembrane helix</keyword>
<gene>
    <name evidence="2" type="ORF">KI387_018248</name>
</gene>
<keyword evidence="1" id="KW-0472">Membrane</keyword>
<dbReference type="GO" id="GO:0006814">
    <property type="term" value="P:sodium ion transport"/>
    <property type="evidence" value="ECO:0007669"/>
    <property type="project" value="InterPro"/>
</dbReference>
<feature type="non-terminal residue" evidence="2">
    <location>
        <position position="161"/>
    </location>
</feature>
<dbReference type="GO" id="GO:0015297">
    <property type="term" value="F:antiporter activity"/>
    <property type="evidence" value="ECO:0007669"/>
    <property type="project" value="InterPro"/>
</dbReference>
<keyword evidence="1" id="KW-0812">Transmembrane</keyword>
<dbReference type="PANTHER" id="PTHR43269:SF2">
    <property type="entry name" value="SODIUM_PROTON ANTIPORTER 1-RELATED"/>
    <property type="match status" value="1"/>
</dbReference>
<dbReference type="InterPro" id="IPR045016">
    <property type="entry name" value="NhaD-like"/>
</dbReference>
<evidence type="ECO:0000313" key="2">
    <source>
        <dbReference type="EMBL" id="KAH9323609.1"/>
    </source>
</evidence>
<keyword evidence="3" id="KW-1185">Reference proteome</keyword>
<evidence type="ECO:0000313" key="3">
    <source>
        <dbReference type="Proteomes" id="UP000824469"/>
    </source>
</evidence>
<feature type="transmembrane region" description="Helical" evidence="1">
    <location>
        <begin position="125"/>
        <end position="142"/>
    </location>
</feature>
<proteinExistence type="predicted"/>
<evidence type="ECO:0008006" key="4">
    <source>
        <dbReference type="Google" id="ProtNLM"/>
    </source>
</evidence>
<feature type="non-terminal residue" evidence="2">
    <location>
        <position position="1"/>
    </location>
</feature>
<sequence length="161" mass="17336">TIRLNTFPSFPAFPNLLASYLWKIFLTQSAGILKELANYLDSHIPSIELIATSIGVVSAVIDNVPLVAATMGMYDKLDFPMDSELWQLIAYCAGTGGSMLIIGSAAGVAFMGLEKADFFWYLKKVSGFAFAGYAAGIAAYLACNNFHMPSTTTLAQLPFLS</sequence>
<comment type="caution">
    <text evidence="2">The sequence shown here is derived from an EMBL/GenBank/DDBJ whole genome shotgun (WGS) entry which is preliminary data.</text>
</comment>
<feature type="transmembrane region" description="Helical" evidence="1">
    <location>
        <begin position="49"/>
        <end position="68"/>
    </location>
</feature>
<dbReference type="EMBL" id="JAHRHJ020000003">
    <property type="protein sequence ID" value="KAH9323609.1"/>
    <property type="molecule type" value="Genomic_DNA"/>
</dbReference>
<dbReference type="AlphaFoldDB" id="A0AA38GKU9"/>
<accession>A0AA38GKU9</accession>
<reference evidence="2 3" key="1">
    <citation type="journal article" date="2021" name="Nat. Plants">
        <title>The Taxus genome provides insights into paclitaxel biosynthesis.</title>
        <authorList>
            <person name="Xiong X."/>
            <person name="Gou J."/>
            <person name="Liao Q."/>
            <person name="Li Y."/>
            <person name="Zhou Q."/>
            <person name="Bi G."/>
            <person name="Li C."/>
            <person name="Du R."/>
            <person name="Wang X."/>
            <person name="Sun T."/>
            <person name="Guo L."/>
            <person name="Liang H."/>
            <person name="Lu P."/>
            <person name="Wu Y."/>
            <person name="Zhang Z."/>
            <person name="Ro D.K."/>
            <person name="Shang Y."/>
            <person name="Huang S."/>
            <person name="Yan J."/>
        </authorList>
    </citation>
    <scope>NUCLEOTIDE SEQUENCE [LARGE SCALE GENOMIC DNA]</scope>
    <source>
        <strain evidence="2">Ta-2019</strain>
    </source>
</reference>
<evidence type="ECO:0000256" key="1">
    <source>
        <dbReference type="SAM" id="Phobius"/>
    </source>
</evidence>
<dbReference type="PANTHER" id="PTHR43269">
    <property type="entry name" value="SODIUM/PROTON ANTIPORTER 1-RELATED"/>
    <property type="match status" value="1"/>
</dbReference>
<organism evidence="2 3">
    <name type="scientific">Taxus chinensis</name>
    <name type="common">Chinese yew</name>
    <name type="synonym">Taxus wallichiana var. chinensis</name>
    <dbReference type="NCBI Taxonomy" id="29808"/>
    <lineage>
        <taxon>Eukaryota</taxon>
        <taxon>Viridiplantae</taxon>
        <taxon>Streptophyta</taxon>
        <taxon>Embryophyta</taxon>
        <taxon>Tracheophyta</taxon>
        <taxon>Spermatophyta</taxon>
        <taxon>Pinopsida</taxon>
        <taxon>Pinidae</taxon>
        <taxon>Conifers II</taxon>
        <taxon>Cupressales</taxon>
        <taxon>Taxaceae</taxon>
        <taxon>Taxus</taxon>
    </lineage>
</organism>
<protein>
    <recommendedName>
        <fullName evidence="4">Na+/H+ antiporter</fullName>
    </recommendedName>
</protein>
<name>A0AA38GKU9_TAXCH</name>
<feature type="transmembrane region" description="Helical" evidence="1">
    <location>
        <begin position="88"/>
        <end position="113"/>
    </location>
</feature>
<dbReference type="Proteomes" id="UP000824469">
    <property type="component" value="Unassembled WGS sequence"/>
</dbReference>